<comment type="caution">
    <text evidence="3">The sequence shown here is derived from an EMBL/GenBank/DDBJ whole genome shotgun (WGS) entry which is preliminary data.</text>
</comment>
<evidence type="ECO:0000313" key="4">
    <source>
        <dbReference type="Proteomes" id="UP000266841"/>
    </source>
</evidence>
<name>K0R4G9_THAOC</name>
<dbReference type="InterPro" id="IPR000772">
    <property type="entry name" value="Ricin_B_lectin"/>
</dbReference>
<evidence type="ECO:0000259" key="2">
    <source>
        <dbReference type="SMART" id="SM00458"/>
    </source>
</evidence>
<dbReference type="Proteomes" id="UP000266841">
    <property type="component" value="Unassembled WGS sequence"/>
</dbReference>
<feature type="non-terminal residue" evidence="3">
    <location>
        <position position="1331"/>
    </location>
</feature>
<proteinExistence type="predicted"/>
<keyword evidence="4" id="KW-1185">Reference proteome</keyword>
<sequence>MATSISSDKEDSGQTLESEIDGVAFKNDIESFAMRVDSREWIKSSRMAEELSLEGERLFEHLGDFYHEGVANIQRRVLASMGYASIADLTCDEQEQFVEAWYEEQLAWEMIYGDMLDGTLTRALKKLKKVMAIKNETSSIEIHGSHAPVDSHVTEKDAQDECVDEPIAIQDAHGFARDLADRGTEEIDDISTRRLGRDRFLDRAGSSSNGLYTYRHEIAAMAQPSHARRASNVEGGANSHPNTDHEMRTSRWSIDDCGVEDAKGDVLDSTYSVEQIVGKKSSAFDVELRARREALGYDQGAQLIPLGGEYREADLTTKGKAQATTPGRNQKKSKGGIKSRGSRQLTSICSSSVVSVLAALLGVFTLFGTKEMSSAFFVVAEGATSGALQSIDEFNIADEQSPLGSLSRNLRGGADPATILPEIHSAVQSQRRLLQDMYDVYEGGDRAAFDLAFKSSAGEASGEDTSLAADRPRLVDFFDPAFLIEVLANLEAIDETLGDAIESTVILRPQQLPKPDIAQTVTGRHLQNTNGAGMANDAPDMPYHPPPVCTEECAPTDTSCLCERLANCTKTMTHYDLAVLFAGGFIQNDTSSELTTSDINLFNVGDDAWTTFASILNTSRVIDTRNSSQCYAFLDQFHQSCNPLSGATCSNTNTETFQLSVDEVCEGVDTAVKLLTVPIGQVFDGYASDDGFVTNTTTCGAERVSFEVCQRFVDEFEKLYDGRNKTQFPSPNPMRTNPFVPVESDSGTIIFPISYKFSQDMEGVTELAFTEIYNEFQYCEDILVEECKDQCHLMYLHDVSGESAVDCTAACSTLMCDDTVDDQYDTCIVNECEEKYMVLPASEYKSCPAGLEIPYDECLSAAQSYTQEWISQGRGETSSNSLGGKGSWVRSITSLCYPGSKDFELTCSCIRIMSPVAAPFGGGEIHITLAMIGTMSSIQTGYDPNAQIVCKNPACVGCGYWNKKIRFLSSGTAKCLNLATRSSSDGQLLSAVDCDDSAEDFSYDGSSKQIKFKDSSGQVRCLTYGAGASVLSENLYMSSCDELTNSQWYYDKNAKALKTFSANNFCMTVDPANDEVYMSECGAIPGKGVLFIESQSDYAECPSELGLSSITSEGHCQFALSSLLDSPTLVDMNNGSWDYTPCGCFVWDSDGIYYDFEECADDMDPVASEKAKLACIKENISLQSIHIPNLWMPEISMTGLYQQVRVNYDVTLCMTVEDQNEEGTNCILNIAEAGGKCVWMKDCVGNTDTVPGQTSNNQAFYFDPSTYAIRTFENYCLEYDTGTGVNNTNQQEANLYASPSCTGATNQQFFYDMPSGAIKTFYDDKCIDMDY</sequence>
<evidence type="ECO:0000313" key="3">
    <source>
        <dbReference type="EMBL" id="EJK47460.1"/>
    </source>
</evidence>
<dbReference type="SUPFAM" id="SSF50370">
    <property type="entry name" value="Ricin B-like lectins"/>
    <property type="match status" value="2"/>
</dbReference>
<protein>
    <recommendedName>
        <fullName evidence="2">Ricin B lectin domain-containing protein</fullName>
    </recommendedName>
</protein>
<reference evidence="3 4" key="1">
    <citation type="journal article" date="2012" name="Genome Biol.">
        <title>Genome and low-iron response of an oceanic diatom adapted to chronic iron limitation.</title>
        <authorList>
            <person name="Lommer M."/>
            <person name="Specht M."/>
            <person name="Roy A.S."/>
            <person name="Kraemer L."/>
            <person name="Andreson R."/>
            <person name="Gutowska M.A."/>
            <person name="Wolf J."/>
            <person name="Bergner S.V."/>
            <person name="Schilhabel M.B."/>
            <person name="Klostermeier U.C."/>
            <person name="Beiko R.G."/>
            <person name="Rosenstiel P."/>
            <person name="Hippler M."/>
            <person name="Laroche J."/>
        </authorList>
    </citation>
    <scope>NUCLEOTIDE SEQUENCE [LARGE SCALE GENOMIC DNA]</scope>
    <source>
        <strain evidence="3 4">CCMP1005</strain>
    </source>
</reference>
<dbReference type="SMART" id="SM00458">
    <property type="entry name" value="RICIN"/>
    <property type="match status" value="1"/>
</dbReference>
<dbReference type="EMBL" id="AGNL01046934">
    <property type="protein sequence ID" value="EJK47460.1"/>
    <property type="molecule type" value="Genomic_DNA"/>
</dbReference>
<organism evidence="3 4">
    <name type="scientific">Thalassiosira oceanica</name>
    <name type="common">Marine diatom</name>
    <dbReference type="NCBI Taxonomy" id="159749"/>
    <lineage>
        <taxon>Eukaryota</taxon>
        <taxon>Sar</taxon>
        <taxon>Stramenopiles</taxon>
        <taxon>Ochrophyta</taxon>
        <taxon>Bacillariophyta</taxon>
        <taxon>Coscinodiscophyceae</taxon>
        <taxon>Thalassiosirophycidae</taxon>
        <taxon>Thalassiosirales</taxon>
        <taxon>Thalassiosiraceae</taxon>
        <taxon>Thalassiosira</taxon>
    </lineage>
</organism>
<accession>K0R4G9</accession>
<feature type="region of interest" description="Disordered" evidence="1">
    <location>
        <begin position="226"/>
        <end position="250"/>
    </location>
</feature>
<dbReference type="Pfam" id="PF00652">
    <property type="entry name" value="Ricin_B_lectin"/>
    <property type="match status" value="1"/>
</dbReference>
<feature type="region of interest" description="Disordered" evidence="1">
    <location>
        <begin position="317"/>
        <end position="339"/>
    </location>
</feature>
<evidence type="ECO:0000256" key="1">
    <source>
        <dbReference type="SAM" id="MobiDB-lite"/>
    </source>
</evidence>
<gene>
    <name evidence="3" type="ORF">THAOC_33814</name>
</gene>
<feature type="domain" description="Ricin B lectin" evidence="2">
    <location>
        <begin position="962"/>
        <end position="1092"/>
    </location>
</feature>
<dbReference type="InterPro" id="IPR035992">
    <property type="entry name" value="Ricin_B-like_lectins"/>
</dbReference>
<feature type="compositionally biased region" description="Basic residues" evidence="1">
    <location>
        <begin position="329"/>
        <end position="339"/>
    </location>
</feature>
<dbReference type="Gene3D" id="2.80.10.50">
    <property type="match status" value="2"/>
</dbReference>
<dbReference type="PROSITE" id="PS50231">
    <property type="entry name" value="RICIN_B_LECTIN"/>
    <property type="match status" value="2"/>
</dbReference>